<organism evidence="2 3">
    <name type="scientific">Novosphingobium resinovorum</name>
    <dbReference type="NCBI Taxonomy" id="158500"/>
    <lineage>
        <taxon>Bacteria</taxon>
        <taxon>Pseudomonadati</taxon>
        <taxon>Pseudomonadota</taxon>
        <taxon>Alphaproteobacteria</taxon>
        <taxon>Sphingomonadales</taxon>
        <taxon>Sphingomonadaceae</taxon>
        <taxon>Novosphingobium</taxon>
    </lineage>
</organism>
<gene>
    <name evidence="1" type="ORF">BES08_01665</name>
    <name evidence="2" type="ORF">BV97_00322</name>
</gene>
<dbReference type="Proteomes" id="UP000094626">
    <property type="component" value="Chromosome"/>
</dbReference>
<evidence type="ECO:0000313" key="3">
    <source>
        <dbReference type="Proteomes" id="UP000024329"/>
    </source>
</evidence>
<dbReference type="OrthoDB" id="7510096at2"/>
<dbReference type="EMBL" id="JFYZ01000001">
    <property type="protein sequence ID" value="EZP84566.1"/>
    <property type="molecule type" value="Genomic_DNA"/>
</dbReference>
<reference evidence="4" key="3">
    <citation type="journal article" date="2017" name="J. Biotechnol.">
        <title>Complete genome sequence of Novosphingobium resinovorum SA1, a versatile xenobiotic-degrading bacterium capable of utilizing sulfanilic acid.</title>
        <authorList>
            <person name="Hegedus B."/>
            <person name="Kos P.B."/>
            <person name="Balint B."/>
            <person name="Maroti G."/>
            <person name="Gan H.M."/>
            <person name="Perei K."/>
            <person name="Rakhely G."/>
        </authorList>
    </citation>
    <scope>NUCLEOTIDE SEQUENCE [LARGE SCALE GENOMIC DNA]</scope>
    <source>
        <strain evidence="4">SA1</strain>
    </source>
</reference>
<dbReference type="RefSeq" id="WP_008832034.1">
    <property type="nucleotide sequence ID" value="NZ_BSFC01000011.1"/>
</dbReference>
<protein>
    <submittedName>
        <fullName evidence="2">Uncharacterized protein</fullName>
    </submittedName>
</protein>
<dbReference type="AlphaFoldDB" id="A0A031K3L9"/>
<dbReference type="STRING" id="158500.BES08_01665"/>
<accession>A0A031K3L9</accession>
<name>A0A031K3L9_9SPHN</name>
<evidence type="ECO:0000313" key="2">
    <source>
        <dbReference type="EMBL" id="EZP84566.1"/>
    </source>
</evidence>
<sequence>MSKPINVPLTSDEIEMLVDALEVDLEGYLESAKEARGNGNRDDVATFTEAATRIQTLMARLQGLVEE</sequence>
<dbReference type="eggNOG" id="ENOG5030AU8">
    <property type="taxonomic scope" value="Bacteria"/>
</dbReference>
<dbReference type="EMBL" id="CP017075">
    <property type="protein sequence ID" value="AOR75606.1"/>
    <property type="molecule type" value="Genomic_DNA"/>
</dbReference>
<proteinExistence type="predicted"/>
<dbReference type="Proteomes" id="UP000024329">
    <property type="component" value="Unassembled WGS sequence"/>
</dbReference>
<dbReference type="PATRIC" id="fig|158500.4.peg.329"/>
<keyword evidence="4" id="KW-1185">Reference proteome</keyword>
<evidence type="ECO:0000313" key="4">
    <source>
        <dbReference type="Proteomes" id="UP000094626"/>
    </source>
</evidence>
<evidence type="ECO:0000313" key="1">
    <source>
        <dbReference type="EMBL" id="AOR75606.1"/>
    </source>
</evidence>
<reference evidence="1" key="2">
    <citation type="submission" date="2016-08" db="EMBL/GenBank/DDBJ databases">
        <authorList>
            <person name="Seilhamer J.J."/>
        </authorList>
    </citation>
    <scope>NUCLEOTIDE SEQUENCE [LARGE SCALE GENOMIC DNA]</scope>
    <source>
        <strain evidence="1">SA1</strain>
    </source>
</reference>
<reference evidence="2 3" key="1">
    <citation type="submission" date="2014-03" db="EMBL/GenBank/DDBJ databases">
        <title>Whole genome sequence of Novosphingobium resinovorum KF1.</title>
        <authorList>
            <person name="Gan H.M."/>
            <person name="Gan H.Y."/>
            <person name="Chew T.H."/>
            <person name="Savka M.A."/>
        </authorList>
    </citation>
    <scope>NUCLEOTIDE SEQUENCE [LARGE SCALE GENOMIC DNA]</scope>
    <source>
        <strain evidence="2 3">KF1</strain>
    </source>
</reference>
<dbReference type="KEGG" id="nre:BES08_01665"/>